<dbReference type="OrthoDB" id="5194813at2"/>
<feature type="region of interest" description="Disordered" evidence="1">
    <location>
        <begin position="53"/>
        <end position="77"/>
    </location>
</feature>
<reference evidence="2 3" key="1">
    <citation type="journal article" date="2017" name="BMC Genomics">
        <title>Comparative genomic and phylogenomic analyses of the Bifidobacteriaceae family.</title>
        <authorList>
            <person name="Lugli G.A."/>
            <person name="Milani C."/>
            <person name="Turroni F."/>
            <person name="Duranti S."/>
            <person name="Mancabelli L."/>
            <person name="Mangifesta M."/>
            <person name="Ferrario C."/>
            <person name="Modesto M."/>
            <person name="Mattarelli P."/>
            <person name="Jiri K."/>
            <person name="van Sinderen D."/>
            <person name="Ventura M."/>
        </authorList>
    </citation>
    <scope>NUCLEOTIDE SEQUENCE [LARGE SCALE GENOMIC DNA]</scope>
    <source>
        <strain evidence="2 3">DSM 22924</strain>
    </source>
</reference>
<evidence type="ECO:0000313" key="2">
    <source>
        <dbReference type="EMBL" id="OZG49292.1"/>
    </source>
</evidence>
<evidence type="ECO:0000256" key="1">
    <source>
        <dbReference type="SAM" id="MobiDB-lite"/>
    </source>
</evidence>
<dbReference type="EMBL" id="MWWS01000005">
    <property type="protein sequence ID" value="OZG49292.1"/>
    <property type="molecule type" value="Genomic_DNA"/>
</dbReference>
<dbReference type="Proteomes" id="UP000216004">
    <property type="component" value="Unassembled WGS sequence"/>
</dbReference>
<keyword evidence="3" id="KW-1185">Reference proteome</keyword>
<dbReference type="RefSeq" id="WP_094723103.1">
    <property type="nucleotide sequence ID" value="NZ_MWWS01000005.1"/>
</dbReference>
<feature type="compositionally biased region" description="Basic and acidic residues" evidence="1">
    <location>
        <begin position="53"/>
        <end position="65"/>
    </location>
</feature>
<evidence type="ECO:0008006" key="4">
    <source>
        <dbReference type="Google" id="ProtNLM"/>
    </source>
</evidence>
<comment type="caution">
    <text evidence="2">The sequence shown here is derived from an EMBL/GenBank/DDBJ whole genome shotgun (WGS) entry which is preliminary data.</text>
</comment>
<dbReference type="InterPro" id="IPR018691">
    <property type="entry name" value="DUF2188"/>
</dbReference>
<dbReference type="AlphaFoldDB" id="A0A261ER08"/>
<dbReference type="Pfam" id="PF09954">
    <property type="entry name" value="DUF2188"/>
    <property type="match status" value="1"/>
</dbReference>
<organism evidence="2 3">
    <name type="scientific">Bombiscardovia coagulans</name>
    <dbReference type="NCBI Taxonomy" id="686666"/>
    <lineage>
        <taxon>Bacteria</taxon>
        <taxon>Bacillati</taxon>
        <taxon>Actinomycetota</taxon>
        <taxon>Actinomycetes</taxon>
        <taxon>Bifidobacteriales</taxon>
        <taxon>Bifidobacteriaceae</taxon>
        <taxon>Bombiscardovia</taxon>
    </lineage>
</organism>
<accession>A0A261ER08</accession>
<sequence>MSQPPVETYYENGKWKDKVEGKERAFKTFETKAEAQAAGRERAKELETEHIIKNMDGKISEKKSYGNDPRPPKGSRG</sequence>
<protein>
    <recommendedName>
        <fullName evidence="4">DUF2188 domain-containing protein</fullName>
    </recommendedName>
</protein>
<proteinExistence type="predicted"/>
<name>A0A261ER08_9BIFI</name>
<evidence type="ECO:0000313" key="3">
    <source>
        <dbReference type="Proteomes" id="UP000216004"/>
    </source>
</evidence>
<gene>
    <name evidence="2" type="ORF">BOCO_1101</name>
</gene>